<dbReference type="AlphaFoldDB" id="A0A8J7FZ26"/>
<name>A0A8J7FZ26_9NEIS</name>
<dbReference type="Proteomes" id="UP000604481">
    <property type="component" value="Unassembled WGS sequence"/>
</dbReference>
<evidence type="ECO:0000313" key="3">
    <source>
        <dbReference type="Proteomes" id="UP000604481"/>
    </source>
</evidence>
<feature type="domain" description="Metallo-beta-lactamase" evidence="1">
    <location>
        <begin position="17"/>
        <end position="203"/>
    </location>
</feature>
<dbReference type="CDD" id="cd07735">
    <property type="entry name" value="class_II_PDE_MBL-fold"/>
    <property type="match status" value="1"/>
</dbReference>
<dbReference type="SUPFAM" id="SSF56281">
    <property type="entry name" value="Metallo-hydrolase/oxidoreductase"/>
    <property type="match status" value="1"/>
</dbReference>
<keyword evidence="3" id="KW-1185">Reference proteome</keyword>
<accession>A0A8J7FZ26</accession>
<comment type="caution">
    <text evidence="2">The sequence shown here is derived from an EMBL/GenBank/DDBJ whole genome shotgun (WGS) entry which is preliminary data.</text>
</comment>
<dbReference type="Gene3D" id="3.60.15.10">
    <property type="entry name" value="Ribonuclease Z/Hydroxyacylglutathione hydrolase-like"/>
    <property type="match status" value="1"/>
</dbReference>
<evidence type="ECO:0000313" key="2">
    <source>
        <dbReference type="EMBL" id="MBE9608975.1"/>
    </source>
</evidence>
<dbReference type="PRINTS" id="PR00388">
    <property type="entry name" value="PDIESTERASE2"/>
</dbReference>
<dbReference type="SMART" id="SM00849">
    <property type="entry name" value="Lactamase_B"/>
    <property type="match status" value="1"/>
</dbReference>
<dbReference type="GO" id="GO:1902660">
    <property type="term" value="P:negative regulation of glucose mediated signaling pathway"/>
    <property type="evidence" value="ECO:0007669"/>
    <property type="project" value="TreeGrafter"/>
</dbReference>
<sequence>MELRVLGCSGGIGGANRTTAYLLGAHVLVDAGTGVGELNFTELCAIDHVFLSHAHLDHVACLPMLLDTVLTARQRPVTVHALPETLHVLQQHLFNWQLWPDFSVIPSEAEGILRYAPISVGESVVLDGVSVTALPALHTIPAIGYQLDSGTSSVVYSGDTVGCPAFWQAVNAIGNLGAVIIETAFANHEAELASLARHLCPASLARELCNLEHDAEVLITHLKPADSGRTLREIHELDSRHAIRPLLQGETIQF</sequence>
<reference evidence="2 3" key="1">
    <citation type="submission" date="2020-10" db="EMBL/GenBank/DDBJ databases">
        <title>The genome sequence of Chitinilyticum litopenaei 4Y14.</title>
        <authorList>
            <person name="Liu Y."/>
        </authorList>
    </citation>
    <scope>NUCLEOTIDE SEQUENCE [LARGE SCALE GENOMIC DNA]</scope>
    <source>
        <strain evidence="2 3">4Y14</strain>
    </source>
</reference>
<evidence type="ECO:0000259" key="1">
    <source>
        <dbReference type="SMART" id="SM00849"/>
    </source>
</evidence>
<dbReference type="EMBL" id="JADFUA010000003">
    <property type="protein sequence ID" value="MBE9608975.1"/>
    <property type="molecule type" value="Genomic_DNA"/>
</dbReference>
<gene>
    <name evidence="2" type="ORF">INR99_06420</name>
</gene>
<dbReference type="PANTHER" id="PTHR28283">
    <property type="entry name" value="3',5'-CYCLIC-NUCLEOTIDE PHOSPHODIESTERASE 1"/>
    <property type="match status" value="1"/>
</dbReference>
<protein>
    <submittedName>
        <fullName evidence="2">3',5'-cyclic-nucleotide phosphodiesterase</fullName>
    </submittedName>
</protein>
<dbReference type="InterPro" id="IPR000396">
    <property type="entry name" value="Pdiesterase2"/>
</dbReference>
<dbReference type="PANTHER" id="PTHR28283:SF1">
    <property type="entry name" value="3',5'-CYCLIC-NUCLEOTIDE PHOSPHODIESTERASE 1"/>
    <property type="match status" value="1"/>
</dbReference>
<dbReference type="RefSeq" id="WP_194115498.1">
    <property type="nucleotide sequence ID" value="NZ_JADFUA010000003.1"/>
</dbReference>
<proteinExistence type="predicted"/>
<dbReference type="Pfam" id="PF12706">
    <property type="entry name" value="Lactamase_B_2"/>
    <property type="match status" value="1"/>
</dbReference>
<dbReference type="InterPro" id="IPR001279">
    <property type="entry name" value="Metallo-B-lactamas"/>
</dbReference>
<organism evidence="2 3">
    <name type="scientific">Chitinilyticum piscinae</name>
    <dbReference type="NCBI Taxonomy" id="2866724"/>
    <lineage>
        <taxon>Bacteria</taxon>
        <taxon>Pseudomonadati</taxon>
        <taxon>Pseudomonadota</taxon>
        <taxon>Betaproteobacteria</taxon>
        <taxon>Neisseriales</taxon>
        <taxon>Chitinibacteraceae</taxon>
        <taxon>Chitinilyticum</taxon>
    </lineage>
</organism>
<dbReference type="GO" id="GO:0006198">
    <property type="term" value="P:cAMP catabolic process"/>
    <property type="evidence" value="ECO:0007669"/>
    <property type="project" value="InterPro"/>
</dbReference>
<dbReference type="GO" id="GO:0004115">
    <property type="term" value="F:3',5'-cyclic-AMP phosphodiesterase activity"/>
    <property type="evidence" value="ECO:0007669"/>
    <property type="project" value="InterPro"/>
</dbReference>
<dbReference type="InterPro" id="IPR036866">
    <property type="entry name" value="RibonucZ/Hydroxyglut_hydro"/>
</dbReference>
<dbReference type="GO" id="GO:0047555">
    <property type="term" value="F:3',5'-cyclic-GMP phosphodiesterase activity"/>
    <property type="evidence" value="ECO:0007669"/>
    <property type="project" value="TreeGrafter"/>
</dbReference>